<reference evidence="2 3" key="1">
    <citation type="journal article" date="2019" name="Sci. Rep.">
        <title>Orb-weaving spider Araneus ventricosus genome elucidates the spidroin gene catalogue.</title>
        <authorList>
            <person name="Kono N."/>
            <person name="Nakamura H."/>
            <person name="Ohtoshi R."/>
            <person name="Moran D.A.P."/>
            <person name="Shinohara A."/>
            <person name="Yoshida Y."/>
            <person name="Fujiwara M."/>
            <person name="Mori M."/>
            <person name="Tomita M."/>
            <person name="Arakawa K."/>
        </authorList>
    </citation>
    <scope>NUCLEOTIDE SEQUENCE [LARGE SCALE GENOMIC DNA]</scope>
</reference>
<dbReference type="EMBL" id="BGPR01001644">
    <property type="protein sequence ID" value="GBM58647.1"/>
    <property type="molecule type" value="Genomic_DNA"/>
</dbReference>
<feature type="domain" description="Mutator-like transposase" evidence="1">
    <location>
        <begin position="1"/>
        <end position="59"/>
    </location>
</feature>
<organism evidence="2 3">
    <name type="scientific">Araneus ventricosus</name>
    <name type="common">Orbweaver spider</name>
    <name type="synonym">Epeira ventricosa</name>
    <dbReference type="NCBI Taxonomy" id="182803"/>
    <lineage>
        <taxon>Eukaryota</taxon>
        <taxon>Metazoa</taxon>
        <taxon>Ecdysozoa</taxon>
        <taxon>Arthropoda</taxon>
        <taxon>Chelicerata</taxon>
        <taxon>Arachnida</taxon>
        <taxon>Araneae</taxon>
        <taxon>Araneomorphae</taxon>
        <taxon>Entelegynae</taxon>
        <taxon>Araneoidea</taxon>
        <taxon>Araneidae</taxon>
        <taxon>Araneus</taxon>
    </lineage>
</organism>
<name>A0A4Y2GZQ2_ARAVE</name>
<keyword evidence="3" id="KW-1185">Reference proteome</keyword>
<dbReference type="Pfam" id="PF20700">
    <property type="entry name" value="Mutator"/>
    <property type="match status" value="1"/>
</dbReference>
<gene>
    <name evidence="2" type="ORF">AVEN_251917_1</name>
</gene>
<dbReference type="AlphaFoldDB" id="A0A4Y2GZQ2"/>
<accession>A0A4Y2GZQ2</accession>
<comment type="caution">
    <text evidence="2">The sequence shown here is derived from an EMBL/GenBank/DDBJ whole genome shotgun (WGS) entry which is preliminary data.</text>
</comment>
<evidence type="ECO:0000313" key="3">
    <source>
        <dbReference type="Proteomes" id="UP000499080"/>
    </source>
</evidence>
<dbReference type="Proteomes" id="UP000499080">
    <property type="component" value="Unassembled WGS sequence"/>
</dbReference>
<dbReference type="InterPro" id="IPR049012">
    <property type="entry name" value="Mutator_transp_dom"/>
</dbReference>
<sequence length="99" mass="11530">MEMAAAYKLWSRSENMGFRYTTILSDGDAKAFKYLNEKNIYGADTEIKKEERVNHVTKDCHVCKDLEQHYAKLLKNGELNVSPLVVNHMEIPKKKRLKN</sequence>
<evidence type="ECO:0000313" key="2">
    <source>
        <dbReference type="EMBL" id="GBM58647.1"/>
    </source>
</evidence>
<protein>
    <recommendedName>
        <fullName evidence="1">Mutator-like transposase domain-containing protein</fullName>
    </recommendedName>
</protein>
<evidence type="ECO:0000259" key="1">
    <source>
        <dbReference type="Pfam" id="PF20700"/>
    </source>
</evidence>
<dbReference type="OrthoDB" id="6504945at2759"/>
<proteinExistence type="predicted"/>